<evidence type="ECO:0000313" key="2">
    <source>
        <dbReference type="EMBL" id="GIZ93085.1"/>
    </source>
</evidence>
<dbReference type="Proteomes" id="UP000887228">
    <property type="component" value="Unassembled WGS sequence"/>
</dbReference>
<dbReference type="AlphaFoldDB" id="A0AA37CHV4"/>
<name>A0AA37CHV4_AQUAC</name>
<dbReference type="EMBL" id="BPMT01000006">
    <property type="protein sequence ID" value="GIZ93085.1"/>
    <property type="molecule type" value="Genomic_DNA"/>
</dbReference>
<evidence type="ECO:0000313" key="4">
    <source>
        <dbReference type="Proteomes" id="UP000887228"/>
    </source>
</evidence>
<comment type="caution">
    <text evidence="1">The sequence shown here is derived from an EMBL/GenBank/DDBJ whole genome shotgun (WGS) entry which is preliminary data.</text>
</comment>
<dbReference type="EMBL" id="BPMS01000008">
    <property type="protein sequence ID" value="GIZ88944.1"/>
    <property type="molecule type" value="Genomic_DNA"/>
</dbReference>
<evidence type="ECO:0000313" key="3">
    <source>
        <dbReference type="Proteomes" id="UP000887212"/>
    </source>
</evidence>
<evidence type="ECO:0000313" key="1">
    <source>
        <dbReference type="EMBL" id="GIZ88944.1"/>
    </source>
</evidence>
<organism evidence="1 3">
    <name type="scientific">Aquipseudomonas alcaligenes</name>
    <name type="common">Pseudomonas alcaligenes</name>
    <dbReference type="NCBI Taxonomy" id="43263"/>
    <lineage>
        <taxon>Bacteria</taxon>
        <taxon>Pseudomonadati</taxon>
        <taxon>Pseudomonadota</taxon>
        <taxon>Gammaproteobacteria</taxon>
        <taxon>Pseudomonadales</taxon>
        <taxon>Pseudomonadaceae</taxon>
        <taxon>Aquipseudomonas</taxon>
    </lineage>
</organism>
<reference evidence="1 4" key="1">
    <citation type="submission" date="2021-07" db="EMBL/GenBank/DDBJ databases">
        <title>Whole genome sequencing of carbapenem-resistant Pseudomonas spp. isolated in Japan.</title>
        <authorList>
            <person name="Suzuki M."/>
            <person name="Maehana S."/>
            <person name="Kitasato H."/>
        </authorList>
    </citation>
    <scope>NUCLEOTIDE SEQUENCE</scope>
    <source>
        <strain evidence="1">KAM435</strain>
        <strain evidence="2 4">KAM436</strain>
    </source>
</reference>
<dbReference type="Proteomes" id="UP000887212">
    <property type="component" value="Unassembled WGS sequence"/>
</dbReference>
<protein>
    <submittedName>
        <fullName evidence="1">Uncharacterized protein</fullName>
    </submittedName>
</protein>
<accession>A0AA37CHV4</accession>
<gene>
    <name evidence="1" type="ORF">KAM435_22710</name>
    <name evidence="2" type="ORF">KAM436_20530</name>
</gene>
<sequence>MSRSVKYMYCSLLSGRVEAVMAGTDGGSITGDATVRGSETVEFTSLVVFIVDIP</sequence>
<proteinExistence type="predicted"/>